<dbReference type="AlphaFoldDB" id="A0A8K1CVF2"/>
<comment type="caution">
    <text evidence="2">The sequence shown here is derived from an EMBL/GenBank/DDBJ whole genome shotgun (WGS) entry which is preliminary data.</text>
</comment>
<sequence length="429" mass="48536">MEYHVNFDGRNEYKHTDDDSFQNDNEKLESFGQLLWYFALLIKTRELKTQPLEQWPIQDVDDLPLDCSPVVKEIQELLKGVRAARLDKSRVDALWFHIDRVMKDLDDIRNCVITTLNSLTETEELTVTSLGDRFISPGPVNETWMGDSLIPSELKTAFVSQVSMLENVPDEKKDWHPGGHVKILSYINNLHPVQHEAMYGSIASIFERFVPLFDRVLSCLTNEHDGGCVIDVPDMSYARCGNTYFLPDRLPTPESFPLELECPTPYTIKGTTVQVIVKIAEIHLTPEKPSYPGGSWHIEGTDAEQIVATGLYYFASENITESKLSFCVIVREPEYEQGDDLGMAAMYGLEHDELLMQSLGAATAVEDRCLVFPNTLQHKVEPFELADKSKPGVRKILAFFLVDPNKKIQSTSVIPPQQKECGRFAEFAG</sequence>
<dbReference type="Pfam" id="PF14033">
    <property type="entry name" value="DUF4246"/>
    <property type="match status" value="1"/>
</dbReference>
<reference evidence="2" key="1">
    <citation type="submission" date="2019-03" db="EMBL/GenBank/DDBJ databases">
        <title>Long read genome sequence of the mycoparasitic Pythium oligandrum ATCC 38472 isolated from sugarbeet rhizosphere.</title>
        <authorList>
            <person name="Gaulin E."/>
        </authorList>
    </citation>
    <scope>NUCLEOTIDE SEQUENCE</scope>
    <source>
        <strain evidence="2">ATCC 38472_TT</strain>
    </source>
</reference>
<feature type="domain" description="DUF4246" evidence="1">
    <location>
        <begin position="180"/>
        <end position="420"/>
    </location>
</feature>
<dbReference type="Proteomes" id="UP000794436">
    <property type="component" value="Unassembled WGS sequence"/>
</dbReference>
<keyword evidence="3" id="KW-1185">Reference proteome</keyword>
<name>A0A8K1CVF2_PYTOL</name>
<accession>A0A8K1CVF2</accession>
<organism evidence="2 3">
    <name type="scientific">Pythium oligandrum</name>
    <name type="common">Mycoparasitic fungus</name>
    <dbReference type="NCBI Taxonomy" id="41045"/>
    <lineage>
        <taxon>Eukaryota</taxon>
        <taxon>Sar</taxon>
        <taxon>Stramenopiles</taxon>
        <taxon>Oomycota</taxon>
        <taxon>Peronosporomycetes</taxon>
        <taxon>Pythiales</taxon>
        <taxon>Pythiaceae</taxon>
        <taxon>Pythium</taxon>
    </lineage>
</organism>
<gene>
    <name evidence="2" type="ORF">Poli38472_001566</name>
</gene>
<protein>
    <recommendedName>
        <fullName evidence="1">DUF4246 domain-containing protein</fullName>
    </recommendedName>
</protein>
<dbReference type="OrthoDB" id="59491at2759"/>
<evidence type="ECO:0000313" key="2">
    <source>
        <dbReference type="EMBL" id="TMW69410.1"/>
    </source>
</evidence>
<dbReference type="InterPro" id="IPR025340">
    <property type="entry name" value="DUF4246"/>
</dbReference>
<dbReference type="PANTHER" id="PTHR33119:SF1">
    <property type="entry name" value="FE2OG DIOXYGENASE DOMAIN-CONTAINING PROTEIN"/>
    <property type="match status" value="1"/>
</dbReference>
<evidence type="ECO:0000313" key="3">
    <source>
        <dbReference type="Proteomes" id="UP000794436"/>
    </source>
</evidence>
<dbReference type="EMBL" id="SPLM01000001">
    <property type="protein sequence ID" value="TMW69410.1"/>
    <property type="molecule type" value="Genomic_DNA"/>
</dbReference>
<dbReference type="PANTHER" id="PTHR33119">
    <property type="entry name" value="IFI3P"/>
    <property type="match status" value="1"/>
</dbReference>
<evidence type="ECO:0000259" key="1">
    <source>
        <dbReference type="Pfam" id="PF14033"/>
    </source>
</evidence>
<proteinExistence type="predicted"/>
<dbReference type="InterPro" id="IPR049192">
    <property type="entry name" value="DUF4246_C"/>
</dbReference>